<keyword evidence="3" id="KW-1185">Reference proteome</keyword>
<feature type="transmembrane region" description="Helical" evidence="1">
    <location>
        <begin position="75"/>
        <end position="96"/>
    </location>
</feature>
<feature type="transmembrane region" description="Helical" evidence="1">
    <location>
        <begin position="43"/>
        <end position="63"/>
    </location>
</feature>
<protein>
    <submittedName>
        <fullName evidence="2">Alanyl-tRNA synthetase</fullName>
    </submittedName>
</protein>
<keyword evidence="2" id="KW-0436">Ligase</keyword>
<sequence>MSVEQQIKASLHSEQAQLDQILSREQGLFNRLGHIYSGSMRRWVWLSTLLALLATAAFIYAGYRFYMATVINEQVFWGVWFIAGLLVQIAIKLWLFMEMNRTSILREIKRSELNLQSAGAASPQSS</sequence>
<organism evidence="2 3">
    <name type="scientific">Pseudoalteromonas ruthenica</name>
    <dbReference type="NCBI Taxonomy" id="151081"/>
    <lineage>
        <taxon>Bacteria</taxon>
        <taxon>Pseudomonadati</taxon>
        <taxon>Pseudomonadota</taxon>
        <taxon>Gammaproteobacteria</taxon>
        <taxon>Alteromonadales</taxon>
        <taxon>Pseudoalteromonadaceae</taxon>
        <taxon>Pseudoalteromonas</taxon>
    </lineage>
</organism>
<keyword evidence="1" id="KW-0812">Transmembrane</keyword>
<dbReference type="GO" id="GO:0004812">
    <property type="term" value="F:aminoacyl-tRNA ligase activity"/>
    <property type="evidence" value="ECO:0007669"/>
    <property type="project" value="UniProtKB-KW"/>
</dbReference>
<evidence type="ECO:0000313" key="3">
    <source>
        <dbReference type="Proteomes" id="UP000033664"/>
    </source>
</evidence>
<evidence type="ECO:0000313" key="2">
    <source>
        <dbReference type="EMBL" id="KJY96969.1"/>
    </source>
</evidence>
<name>A0A0F4PJ45_9GAMM</name>
<dbReference type="OrthoDB" id="6197105at2"/>
<accession>A0A0F4PJ45</accession>
<dbReference type="PATRIC" id="fig|151081.8.peg.3148"/>
<dbReference type="AlphaFoldDB" id="A0A0F4PJ45"/>
<dbReference type="RefSeq" id="WP_045980271.1">
    <property type="nucleotide sequence ID" value="NZ_JXXY01000016.1"/>
</dbReference>
<comment type="caution">
    <text evidence="2">The sequence shown here is derived from an EMBL/GenBank/DDBJ whole genome shotgun (WGS) entry which is preliminary data.</text>
</comment>
<dbReference type="InterPro" id="IPR046659">
    <property type="entry name" value="DUF6768"/>
</dbReference>
<evidence type="ECO:0000256" key="1">
    <source>
        <dbReference type="SAM" id="Phobius"/>
    </source>
</evidence>
<dbReference type="Proteomes" id="UP000033664">
    <property type="component" value="Unassembled WGS sequence"/>
</dbReference>
<gene>
    <name evidence="2" type="ORF">TW72_15985</name>
</gene>
<dbReference type="GeneID" id="58230001"/>
<keyword evidence="2" id="KW-0030">Aminoacyl-tRNA synthetase</keyword>
<dbReference type="eggNOG" id="ENOG50333QD">
    <property type="taxonomic scope" value="Bacteria"/>
</dbReference>
<dbReference type="Pfam" id="PF20556">
    <property type="entry name" value="DUF6768"/>
    <property type="match status" value="1"/>
</dbReference>
<dbReference type="EMBL" id="JXXZ01000014">
    <property type="protein sequence ID" value="KJY96969.1"/>
    <property type="molecule type" value="Genomic_DNA"/>
</dbReference>
<proteinExistence type="predicted"/>
<keyword evidence="1" id="KW-1133">Transmembrane helix</keyword>
<reference evidence="2 3" key="1">
    <citation type="journal article" date="2015" name="BMC Genomics">
        <title>Genome mining reveals unlocked bioactive potential of marine Gram-negative bacteria.</title>
        <authorList>
            <person name="Machado H."/>
            <person name="Sonnenschein E.C."/>
            <person name="Melchiorsen J."/>
            <person name="Gram L."/>
        </authorList>
    </citation>
    <scope>NUCLEOTIDE SEQUENCE [LARGE SCALE GENOMIC DNA]</scope>
    <source>
        <strain evidence="2 3">S3137</strain>
    </source>
</reference>
<keyword evidence="1" id="KW-0472">Membrane</keyword>